<name>A0A9W4E1W7_9ACTN</name>
<dbReference type="Proteomes" id="UP001153328">
    <property type="component" value="Unassembled WGS sequence"/>
</dbReference>
<proteinExistence type="inferred from homology"/>
<dbReference type="Pfam" id="PF01547">
    <property type="entry name" value="SBP_bac_1"/>
    <property type="match status" value="1"/>
</dbReference>
<evidence type="ECO:0000256" key="3">
    <source>
        <dbReference type="ARBA" id="ARBA00022729"/>
    </source>
</evidence>
<dbReference type="GO" id="GO:1901982">
    <property type="term" value="F:maltose binding"/>
    <property type="evidence" value="ECO:0007669"/>
    <property type="project" value="TreeGrafter"/>
</dbReference>
<reference evidence="5" key="1">
    <citation type="submission" date="2021-06" db="EMBL/GenBank/DDBJ databases">
        <authorList>
            <person name="Arsene-Ploetze F."/>
        </authorList>
    </citation>
    <scope>NUCLEOTIDE SEQUENCE</scope>
    <source>
        <strain evidence="5">SBRY1</strain>
    </source>
</reference>
<keyword evidence="6" id="KW-1185">Reference proteome</keyword>
<evidence type="ECO:0000256" key="2">
    <source>
        <dbReference type="ARBA" id="ARBA00022448"/>
    </source>
</evidence>
<dbReference type="CDD" id="cd13585">
    <property type="entry name" value="PBP2_TMBP_like"/>
    <property type="match status" value="1"/>
</dbReference>
<organism evidence="5 6">
    <name type="scientific">Actinacidiphila bryophytorum</name>
    <dbReference type="NCBI Taxonomy" id="1436133"/>
    <lineage>
        <taxon>Bacteria</taxon>
        <taxon>Bacillati</taxon>
        <taxon>Actinomycetota</taxon>
        <taxon>Actinomycetes</taxon>
        <taxon>Kitasatosporales</taxon>
        <taxon>Streptomycetaceae</taxon>
        <taxon>Actinacidiphila</taxon>
    </lineage>
</organism>
<dbReference type="SUPFAM" id="SSF53850">
    <property type="entry name" value="Periplasmic binding protein-like II"/>
    <property type="match status" value="1"/>
</dbReference>
<dbReference type="PANTHER" id="PTHR30061:SF50">
    <property type="entry name" value="MALTOSE_MALTODEXTRIN-BINDING PERIPLASMIC PROTEIN"/>
    <property type="match status" value="1"/>
</dbReference>
<dbReference type="GO" id="GO:0015768">
    <property type="term" value="P:maltose transport"/>
    <property type="evidence" value="ECO:0007669"/>
    <property type="project" value="TreeGrafter"/>
</dbReference>
<protein>
    <submittedName>
        <fullName evidence="5">Sugar ABC transporter substrate-binding protein</fullName>
    </submittedName>
</protein>
<dbReference type="AlphaFoldDB" id="A0A9W4E1W7"/>
<accession>A0A9W4E1W7</accession>
<keyword evidence="2" id="KW-0813">Transport</keyword>
<feature type="signal peptide" evidence="4">
    <location>
        <begin position="1"/>
        <end position="20"/>
    </location>
</feature>
<keyword evidence="3 4" id="KW-0732">Signal</keyword>
<dbReference type="PANTHER" id="PTHR30061">
    <property type="entry name" value="MALTOSE-BINDING PERIPLASMIC PROTEIN"/>
    <property type="match status" value="1"/>
</dbReference>
<dbReference type="RefSeq" id="WP_205045905.1">
    <property type="nucleotide sequence ID" value="NZ_CAJVAX010000004.1"/>
</dbReference>
<dbReference type="EMBL" id="CAJVAX010000004">
    <property type="protein sequence ID" value="CAG7617326.1"/>
    <property type="molecule type" value="Genomic_DNA"/>
</dbReference>
<dbReference type="GO" id="GO:0042956">
    <property type="term" value="P:maltodextrin transmembrane transport"/>
    <property type="evidence" value="ECO:0007669"/>
    <property type="project" value="TreeGrafter"/>
</dbReference>
<dbReference type="GO" id="GO:0055052">
    <property type="term" value="C:ATP-binding cassette (ABC) transporter complex, substrate-binding subunit-containing"/>
    <property type="evidence" value="ECO:0007669"/>
    <property type="project" value="TreeGrafter"/>
</dbReference>
<feature type="chain" id="PRO_5040894370" evidence="4">
    <location>
        <begin position="21"/>
        <end position="412"/>
    </location>
</feature>
<comment type="caution">
    <text evidence="5">The sequence shown here is derived from an EMBL/GenBank/DDBJ whole genome shotgun (WGS) entry which is preliminary data.</text>
</comment>
<evidence type="ECO:0000256" key="1">
    <source>
        <dbReference type="ARBA" id="ARBA00008520"/>
    </source>
</evidence>
<dbReference type="InterPro" id="IPR006059">
    <property type="entry name" value="SBP"/>
</dbReference>
<evidence type="ECO:0000256" key="4">
    <source>
        <dbReference type="SAM" id="SignalP"/>
    </source>
</evidence>
<dbReference type="Gene3D" id="3.40.190.10">
    <property type="entry name" value="Periplasmic binding protein-like II"/>
    <property type="match status" value="1"/>
</dbReference>
<evidence type="ECO:0000313" key="5">
    <source>
        <dbReference type="EMBL" id="CAG7617326.1"/>
    </source>
</evidence>
<sequence>MRHRSAIAATALAVAGALLAGCGGSGDSGSGKSTVTMWTYPVIADDKQNHAYWDEQVAAFEKANPKNDVKVEIFPWANRDEALTTALAGGKGPDVAYLIPDQVPKYAPNIEPFDRYMTPAAKQAYRPAAIQAATVDGKLMDAPLLMSTEPLVCNKKVFDAVGETRYPTTWDELLAMAPEFKAKGYDITTYNGDATGSLNISFYPLLWEAGGDVFSKDGKSVTFDSPAGVKALTFLKKLVDGGYVEKAPITKTSPNIEQTRIAQNKVACSWQHLPGDVQQYWGKENVHVVGQFKDVKQVGYGTVGGLSIFKKAGDKDAAAKWINFVTAKAQMDAYDKKAGFFSPLAGNDLYADDPVMSAMEKTLDQVDVGPLVPKARDVMGVLAPEIQAALIGKKSPEDALRDAAKEAKFMTG</sequence>
<gene>
    <name evidence="5" type="ORF">SBRY_120009</name>
</gene>
<comment type="similarity">
    <text evidence="1">Belongs to the bacterial solute-binding protein 1 family.</text>
</comment>
<dbReference type="PROSITE" id="PS51257">
    <property type="entry name" value="PROKAR_LIPOPROTEIN"/>
    <property type="match status" value="1"/>
</dbReference>
<evidence type="ECO:0000313" key="6">
    <source>
        <dbReference type="Proteomes" id="UP001153328"/>
    </source>
</evidence>